<reference evidence="3" key="1">
    <citation type="submission" date="2019-07" db="EMBL/GenBank/DDBJ databases">
        <title>Annotation for the trematode Paragonimus miyazaki's.</title>
        <authorList>
            <person name="Choi Y.-J."/>
        </authorList>
    </citation>
    <scope>NUCLEOTIDE SEQUENCE</scope>
    <source>
        <strain evidence="3">Japan</strain>
    </source>
</reference>
<feature type="compositionally biased region" description="Basic and acidic residues" evidence="2">
    <location>
        <begin position="639"/>
        <end position="659"/>
    </location>
</feature>
<feature type="region of interest" description="Disordered" evidence="2">
    <location>
        <begin position="297"/>
        <end position="319"/>
    </location>
</feature>
<dbReference type="OrthoDB" id="568137at2759"/>
<proteinExistence type="predicted"/>
<feature type="region of interest" description="Disordered" evidence="2">
    <location>
        <begin position="593"/>
        <end position="683"/>
    </location>
</feature>
<feature type="compositionally biased region" description="Low complexity" evidence="2">
    <location>
        <begin position="300"/>
        <end position="314"/>
    </location>
</feature>
<dbReference type="AlphaFoldDB" id="A0A8S9ZA24"/>
<gene>
    <name evidence="3" type="ORF">EG68_02485</name>
</gene>
<evidence type="ECO:0000313" key="3">
    <source>
        <dbReference type="EMBL" id="KAF7260107.1"/>
    </source>
</evidence>
<evidence type="ECO:0008006" key="5">
    <source>
        <dbReference type="Google" id="ProtNLM"/>
    </source>
</evidence>
<name>A0A8S9ZA24_9TREM</name>
<dbReference type="EMBL" id="JTDE01000889">
    <property type="protein sequence ID" value="KAF7260107.1"/>
    <property type="molecule type" value="Genomic_DNA"/>
</dbReference>
<organism evidence="3 4">
    <name type="scientific">Paragonimus skrjabini miyazakii</name>
    <dbReference type="NCBI Taxonomy" id="59628"/>
    <lineage>
        <taxon>Eukaryota</taxon>
        <taxon>Metazoa</taxon>
        <taxon>Spiralia</taxon>
        <taxon>Lophotrochozoa</taxon>
        <taxon>Platyhelminthes</taxon>
        <taxon>Trematoda</taxon>
        <taxon>Digenea</taxon>
        <taxon>Plagiorchiida</taxon>
        <taxon>Troglotremata</taxon>
        <taxon>Troglotrematidae</taxon>
        <taxon>Paragonimus</taxon>
    </lineage>
</organism>
<dbReference type="CDD" id="cd22284">
    <property type="entry name" value="HD_CCDC61_N"/>
    <property type="match status" value="1"/>
</dbReference>
<evidence type="ECO:0000256" key="1">
    <source>
        <dbReference type="SAM" id="Coils"/>
    </source>
</evidence>
<feature type="coiled-coil region" evidence="1">
    <location>
        <begin position="234"/>
        <end position="265"/>
    </location>
</feature>
<evidence type="ECO:0000313" key="4">
    <source>
        <dbReference type="Proteomes" id="UP000822476"/>
    </source>
</evidence>
<feature type="compositionally biased region" description="Basic residues" evidence="2">
    <location>
        <begin position="660"/>
        <end position="670"/>
    </location>
</feature>
<accession>A0A8S9ZA24</accession>
<protein>
    <recommendedName>
        <fullName evidence="5">Coiled-coil domain-containing protein 61</fullName>
    </recommendedName>
</protein>
<dbReference type="InterPro" id="IPR049733">
    <property type="entry name" value="CCDC61_N"/>
</dbReference>
<sequence length="705" mass="80056">MDLSFLPYVSVTKEFRGIHFAVQSFLKDFHCLHLELRDKNTEEEWHAQLSSDYIEELTRKTGSFKRFQIFVCMLQNALTQSSETLHLDVVSYGDLEILRRNKSNGTPFNESLPFNRDKRFLILTYVTEFDKIHYPLPLNYVGPLSPVQLNNMIQELRLELCGIKFNGKMCPSSPRARSGTDQTAEVLRLQEQNKKLAQEISRLQAQPILQVHPFNLANDSYTQAPIAHDIRSLVDNLENELFEEKSKAAREATRHRQEVSRLRTELNASNSCQRSLHRRVEQLTKELILFKRGCPSKTPVLSRSRSASLNSNSVDPKRSCSEHLINDHHRLSRRDVPHSIRPSSLVQGFSSPRDTSPYFNPSLRLKRRAGSASPTLCRPTASPLCEGTRRSLASLSRLPSMKPLGTIRSNAPSFSYLARPRTASVDRSTGDGSRLSTRRFDPTAYIHEKELQREESAIRRFAERQRILSTDAGYPIRSLSGVDDWQNNSKLRNRSNPNLRYSALSAYPDCFVSACRSRASPLAISSSCESLLPHPVKGKADKDACRFPANKRWRTPSSDRQVERGSTAPRGRSRACISSPARQISQVLSSDDEASVVASSPNVQPLQHRISGRRKYSMHSRCTPTPTPLNEVIVPSTPHSDRTRQHVLHDSDRDSDRSVHRVPGRSKHPRKSDAVMPTPGDHELDEIDHRLNVLQDFFQKYLTDS</sequence>
<feature type="region of interest" description="Disordered" evidence="2">
    <location>
        <begin position="550"/>
        <end position="581"/>
    </location>
</feature>
<dbReference type="Proteomes" id="UP000822476">
    <property type="component" value="Unassembled WGS sequence"/>
</dbReference>
<evidence type="ECO:0000256" key="2">
    <source>
        <dbReference type="SAM" id="MobiDB-lite"/>
    </source>
</evidence>
<keyword evidence="4" id="KW-1185">Reference proteome</keyword>
<keyword evidence="1" id="KW-0175">Coiled coil</keyword>
<comment type="caution">
    <text evidence="3">The sequence shown here is derived from an EMBL/GenBank/DDBJ whole genome shotgun (WGS) entry which is preliminary data.</text>
</comment>